<feature type="transmembrane region" description="Helical" evidence="1">
    <location>
        <begin position="71"/>
        <end position="96"/>
    </location>
</feature>
<dbReference type="VEuPathDB" id="TriTrypDB:TcCLB.506679.120"/>
<organism evidence="2 3">
    <name type="scientific">Trypanosoma cruzi</name>
    <dbReference type="NCBI Taxonomy" id="5693"/>
    <lineage>
        <taxon>Eukaryota</taxon>
        <taxon>Discoba</taxon>
        <taxon>Euglenozoa</taxon>
        <taxon>Kinetoplastea</taxon>
        <taxon>Metakinetoplastina</taxon>
        <taxon>Trypanosomatida</taxon>
        <taxon>Trypanosomatidae</taxon>
        <taxon>Trypanosoma</taxon>
        <taxon>Schizotrypanum</taxon>
    </lineage>
</organism>
<dbReference type="VEuPathDB" id="TriTrypDB:TcBrA4_0004150"/>
<feature type="transmembrane region" description="Helical" evidence="1">
    <location>
        <begin position="22"/>
        <end position="51"/>
    </location>
</feature>
<reference evidence="2 3" key="1">
    <citation type="journal article" date="2018" name="Microb. Genom.">
        <title>Expanding an expanded genome: long-read sequencing of Trypanosoma cruzi.</title>
        <authorList>
            <person name="Berna L."/>
            <person name="Rodriguez M."/>
            <person name="Chiribao M.L."/>
            <person name="Parodi-Talice A."/>
            <person name="Pita S."/>
            <person name="Rijo G."/>
            <person name="Alvarez-Valin F."/>
            <person name="Robello C."/>
        </authorList>
    </citation>
    <scope>NUCLEOTIDE SEQUENCE [LARGE SCALE GENOMIC DNA]</scope>
    <source>
        <strain evidence="2 3">Dm28c</strain>
    </source>
</reference>
<gene>
    <name evidence="2" type="ORF">C4B63_13g239</name>
</gene>
<dbReference type="VEuPathDB" id="TriTrypDB:TcYC6_0079780"/>
<sequence>MNGGESPVEFRGLPGSVFFAKWFTICLVLVLLLSTGMTSILFMTSISASYLRATNSQNVMYLPPQNGTTELAAVLMIPEYIVEIGMLYFTIGASAFSRRTWNLLPLQPFSSATNPVESILSEDLLVAYVKVRNDALQFGYAAAESCGGASATNIMHRSRFVIAAAIIGTLCGMGIVFVAFIFLFYLRKVYITPFTKFCVEWKDRMVRLTGGKKELGKFIEIKKAEEHRERSVIIALIILSVVGTTFLVTAEVLEYNLRSSTLKCGRSFCDVYEDAMRSLFQSPWTSGGRFSCQVGYSSALFLAGTILNVVLLILIIFLSALHFFMKHVHVTLICEAAGNGIQPEGNGQRNPMEAPYLSLEQGNGGGDKMNSIFSASNCAATVVGSDEEKDLDRLRQVCLMPTGIDAMEVAGSLNDWKRVQY</sequence>
<evidence type="ECO:0000313" key="2">
    <source>
        <dbReference type="EMBL" id="PWU98087.1"/>
    </source>
</evidence>
<keyword evidence="1" id="KW-0472">Membrane</keyword>
<dbReference type="VEuPathDB" id="TriTrypDB:Tc_MARK_8538"/>
<dbReference type="VEuPathDB" id="TriTrypDB:TcCL_NonESM08167"/>
<dbReference type="VEuPathDB" id="TriTrypDB:TCDM_01137"/>
<keyword evidence="1" id="KW-0812">Transmembrane</keyword>
<name>A0A2V2VNR7_TRYCR</name>
<dbReference type="EMBL" id="PRFA01000013">
    <property type="protein sequence ID" value="PWU98087.1"/>
    <property type="molecule type" value="Genomic_DNA"/>
</dbReference>
<dbReference type="VEuPathDB" id="TriTrypDB:TCSYLVIO_009994"/>
<feature type="transmembrane region" description="Helical" evidence="1">
    <location>
        <begin position="232"/>
        <end position="253"/>
    </location>
</feature>
<dbReference type="Proteomes" id="UP000246121">
    <property type="component" value="Unassembled WGS sequence"/>
</dbReference>
<proteinExistence type="predicted"/>
<accession>A0A2V2VNR7</accession>
<dbReference type="VEuPathDB" id="TriTrypDB:C4B63_13g239"/>
<evidence type="ECO:0000313" key="3">
    <source>
        <dbReference type="Proteomes" id="UP000246121"/>
    </source>
</evidence>
<feature type="transmembrane region" description="Helical" evidence="1">
    <location>
        <begin position="160"/>
        <end position="186"/>
    </location>
</feature>
<protein>
    <submittedName>
        <fullName evidence="2">Uncharacterized protein</fullName>
    </submittedName>
</protein>
<dbReference type="VEuPathDB" id="TriTrypDB:TcG_01287"/>
<keyword evidence="1" id="KW-1133">Transmembrane helix</keyword>
<feature type="transmembrane region" description="Helical" evidence="1">
    <location>
        <begin position="299"/>
        <end position="324"/>
    </location>
</feature>
<dbReference type="VEuPathDB" id="TriTrypDB:C3747_7g437"/>
<dbReference type="VEuPathDB" id="TriTrypDB:ECC02_003896"/>
<dbReference type="VEuPathDB" id="TriTrypDB:BCY84_16195"/>
<evidence type="ECO:0000256" key="1">
    <source>
        <dbReference type="SAM" id="Phobius"/>
    </source>
</evidence>
<comment type="caution">
    <text evidence="2">The sequence shown here is derived from an EMBL/GenBank/DDBJ whole genome shotgun (WGS) entry which is preliminary data.</text>
</comment>
<dbReference type="AlphaFoldDB" id="A0A2V2VNR7"/>